<gene>
    <name evidence="4" type="ORF">LTR84_004327</name>
</gene>
<dbReference type="AlphaFoldDB" id="A0AAV9N4H8"/>
<dbReference type="RefSeq" id="XP_064704443.1">
    <property type="nucleotide sequence ID" value="XM_064847904.1"/>
</dbReference>
<sequence length="586" mass="63902">MALLRTLLYASLALPALAEIVVPPRADMALLGPIYQPAANSSFKAFEDAATKAKAAIEEIIANGNSSFGPFDTETTSFSLSVFTASDAKPLFEYHFEAPGLNGSYTKGKLTEDTIYRSGSLGKLLVVYTFLVDIGDDIFTDPITKYIPELAEANKNFINPIVSTNWSEVTVGSIASQLSGIGRDFVLGDLSIETFENPPLDVVVANGYPELDNKTFPPCNFYGPQPTCTREQTLQGIINHPPAFKSYTTPAYSNLGYLLLGLVYESITGRTIDEGQLDVFHNKLGATSTYPRPPPADVDAVIPYNDTYALFSYDLGLLAPAGGQYVSTKDLRTWGQAILKSTLLPRALTGRWLKPRSFTSQWASAVGAPFEIYRLEIPSNEIINAGRIVDTYCKQGDVGQYSTYFGIVPDLDIGISVLAAGVSPNRQVPPVRDTVVELFYAAADAAAKEQASNAFRGTFRSKEANSSITLTVDGGPGVLVTDFISNGVDFLHSDILAKFNTFRLFPTNLSYDEDGVTYFAYRLEFGRNNGEPVLGDWWSEYNDQWLQVDSLIYNNLATDAFVIGFDADGIVQSVASQAFRTTMVRA</sequence>
<dbReference type="GeneID" id="89972505"/>
<comment type="caution">
    <text evidence="4">The sequence shown here is derived from an EMBL/GenBank/DDBJ whole genome shotgun (WGS) entry which is preliminary data.</text>
</comment>
<evidence type="ECO:0000313" key="4">
    <source>
        <dbReference type="EMBL" id="KAK5049398.1"/>
    </source>
</evidence>
<keyword evidence="1" id="KW-0732">Signal</keyword>
<feature type="domain" description="Beta-lactamase-related" evidence="2">
    <location>
        <begin position="106"/>
        <end position="429"/>
    </location>
</feature>
<protein>
    <recommendedName>
        <fullName evidence="6">Beta-lactamase-related domain-containing protein</fullName>
    </recommendedName>
</protein>
<feature type="signal peptide" evidence="1">
    <location>
        <begin position="1"/>
        <end position="18"/>
    </location>
</feature>
<evidence type="ECO:0008006" key="6">
    <source>
        <dbReference type="Google" id="ProtNLM"/>
    </source>
</evidence>
<organism evidence="4 5">
    <name type="scientific">Exophiala bonariae</name>
    <dbReference type="NCBI Taxonomy" id="1690606"/>
    <lineage>
        <taxon>Eukaryota</taxon>
        <taxon>Fungi</taxon>
        <taxon>Dikarya</taxon>
        <taxon>Ascomycota</taxon>
        <taxon>Pezizomycotina</taxon>
        <taxon>Eurotiomycetes</taxon>
        <taxon>Chaetothyriomycetidae</taxon>
        <taxon>Chaetothyriales</taxon>
        <taxon>Herpotrichiellaceae</taxon>
        <taxon>Exophiala</taxon>
    </lineage>
</organism>
<proteinExistence type="predicted"/>
<dbReference type="Proteomes" id="UP001358417">
    <property type="component" value="Unassembled WGS sequence"/>
</dbReference>
<dbReference type="InterPro" id="IPR058664">
    <property type="entry name" value="ARB_00930-like_C"/>
</dbReference>
<feature type="domain" description="Beta-lactamase-like ARB-00930-like C-terminal" evidence="3">
    <location>
        <begin position="447"/>
        <end position="585"/>
    </location>
</feature>
<dbReference type="Gene3D" id="3.40.710.10">
    <property type="entry name" value="DD-peptidase/beta-lactamase superfamily"/>
    <property type="match status" value="1"/>
</dbReference>
<dbReference type="InterPro" id="IPR001466">
    <property type="entry name" value="Beta-lactam-related"/>
</dbReference>
<evidence type="ECO:0000259" key="2">
    <source>
        <dbReference type="Pfam" id="PF00144"/>
    </source>
</evidence>
<dbReference type="PANTHER" id="PTHR22935">
    <property type="entry name" value="PENICILLIN-BINDING PROTEIN"/>
    <property type="match status" value="1"/>
</dbReference>
<dbReference type="SUPFAM" id="SSF56601">
    <property type="entry name" value="beta-lactamase/transpeptidase-like"/>
    <property type="match status" value="1"/>
</dbReference>
<dbReference type="EMBL" id="JAVRRD010000019">
    <property type="protein sequence ID" value="KAK5049398.1"/>
    <property type="molecule type" value="Genomic_DNA"/>
</dbReference>
<reference evidence="4 5" key="1">
    <citation type="submission" date="2023-08" db="EMBL/GenBank/DDBJ databases">
        <title>Black Yeasts Isolated from many extreme environments.</title>
        <authorList>
            <person name="Coleine C."/>
            <person name="Stajich J.E."/>
            <person name="Selbmann L."/>
        </authorList>
    </citation>
    <scope>NUCLEOTIDE SEQUENCE [LARGE SCALE GENOMIC DNA]</scope>
    <source>
        <strain evidence="4 5">CCFEE 5792</strain>
    </source>
</reference>
<dbReference type="Pfam" id="PF00144">
    <property type="entry name" value="Beta-lactamase"/>
    <property type="match status" value="1"/>
</dbReference>
<evidence type="ECO:0000256" key="1">
    <source>
        <dbReference type="SAM" id="SignalP"/>
    </source>
</evidence>
<accession>A0AAV9N4H8</accession>
<keyword evidence="5" id="KW-1185">Reference proteome</keyword>
<evidence type="ECO:0000313" key="5">
    <source>
        <dbReference type="Proteomes" id="UP001358417"/>
    </source>
</evidence>
<dbReference type="InterPro" id="IPR012338">
    <property type="entry name" value="Beta-lactam/transpept-like"/>
</dbReference>
<name>A0AAV9N4H8_9EURO</name>
<dbReference type="Pfam" id="PF26335">
    <property type="entry name" value="ARB_00930_C"/>
    <property type="match status" value="1"/>
</dbReference>
<dbReference type="InterPro" id="IPR051478">
    <property type="entry name" value="Beta-lactamase-like_AB/R"/>
</dbReference>
<dbReference type="PANTHER" id="PTHR22935:SF97">
    <property type="entry name" value="BETA-LACTAMASE-RELATED DOMAIN-CONTAINING PROTEIN"/>
    <property type="match status" value="1"/>
</dbReference>
<feature type="chain" id="PRO_5043440685" description="Beta-lactamase-related domain-containing protein" evidence="1">
    <location>
        <begin position="19"/>
        <end position="586"/>
    </location>
</feature>
<evidence type="ECO:0000259" key="3">
    <source>
        <dbReference type="Pfam" id="PF26335"/>
    </source>
</evidence>